<keyword evidence="2" id="KW-1185">Reference proteome</keyword>
<dbReference type="Proteomes" id="UP001497644">
    <property type="component" value="Chromosome 7"/>
</dbReference>
<proteinExistence type="predicted"/>
<accession>A0AAV2P575</accession>
<reference evidence="1" key="1">
    <citation type="submission" date="2024-04" db="EMBL/GenBank/DDBJ databases">
        <authorList>
            <consortium name="Molecular Ecology Group"/>
        </authorList>
    </citation>
    <scope>NUCLEOTIDE SEQUENCE</scope>
</reference>
<dbReference type="EMBL" id="OZ034830">
    <property type="protein sequence ID" value="CAL1686779.1"/>
    <property type="molecule type" value="Genomic_DNA"/>
</dbReference>
<evidence type="ECO:0000313" key="1">
    <source>
        <dbReference type="EMBL" id="CAL1686779.1"/>
    </source>
</evidence>
<evidence type="ECO:0000313" key="2">
    <source>
        <dbReference type="Proteomes" id="UP001497644"/>
    </source>
</evidence>
<organism evidence="1 2">
    <name type="scientific">Lasius platythorax</name>
    <dbReference type="NCBI Taxonomy" id="488582"/>
    <lineage>
        <taxon>Eukaryota</taxon>
        <taxon>Metazoa</taxon>
        <taxon>Ecdysozoa</taxon>
        <taxon>Arthropoda</taxon>
        <taxon>Hexapoda</taxon>
        <taxon>Insecta</taxon>
        <taxon>Pterygota</taxon>
        <taxon>Neoptera</taxon>
        <taxon>Endopterygota</taxon>
        <taxon>Hymenoptera</taxon>
        <taxon>Apocrita</taxon>
        <taxon>Aculeata</taxon>
        <taxon>Formicoidea</taxon>
        <taxon>Formicidae</taxon>
        <taxon>Formicinae</taxon>
        <taxon>Lasius</taxon>
        <taxon>Lasius</taxon>
    </lineage>
</organism>
<gene>
    <name evidence="1" type="ORF">LPLAT_LOCUS12105</name>
</gene>
<protein>
    <submittedName>
        <fullName evidence="1">Uncharacterized protein</fullName>
    </submittedName>
</protein>
<dbReference type="AlphaFoldDB" id="A0AAV2P575"/>
<name>A0AAV2P575_9HYME</name>
<sequence>MTATQGNDFTDTLDDNWGLVREVGSKWSSFDVVPLPPMYLRCGCTCAQRYQGRIPRASSHRDIAKTIPLT</sequence>